<evidence type="ECO:0000256" key="1">
    <source>
        <dbReference type="ARBA" id="ARBA00022821"/>
    </source>
</evidence>
<accession>V7BN76</accession>
<name>V7BN76_PHAVU</name>
<keyword evidence="4" id="KW-1185">Reference proteome</keyword>
<dbReference type="OMA" id="PEANELH"/>
<feature type="domain" description="Disease resistance protein At4g27190-like leucine-rich repeats" evidence="2">
    <location>
        <begin position="547"/>
        <end position="695"/>
    </location>
</feature>
<dbReference type="PANTHER" id="PTHR33463">
    <property type="entry name" value="NB-ARC DOMAIN-CONTAINING PROTEIN-RELATED"/>
    <property type="match status" value="1"/>
</dbReference>
<organism evidence="3 4">
    <name type="scientific">Phaseolus vulgaris</name>
    <name type="common">Kidney bean</name>
    <name type="synonym">French bean</name>
    <dbReference type="NCBI Taxonomy" id="3885"/>
    <lineage>
        <taxon>Eukaryota</taxon>
        <taxon>Viridiplantae</taxon>
        <taxon>Streptophyta</taxon>
        <taxon>Embryophyta</taxon>
        <taxon>Tracheophyta</taxon>
        <taxon>Spermatophyta</taxon>
        <taxon>Magnoliopsida</taxon>
        <taxon>eudicotyledons</taxon>
        <taxon>Gunneridae</taxon>
        <taxon>Pentapetalae</taxon>
        <taxon>rosids</taxon>
        <taxon>fabids</taxon>
        <taxon>Fabales</taxon>
        <taxon>Fabaceae</taxon>
        <taxon>Papilionoideae</taxon>
        <taxon>50 kb inversion clade</taxon>
        <taxon>NPAAA clade</taxon>
        <taxon>indigoferoid/millettioid clade</taxon>
        <taxon>Phaseoleae</taxon>
        <taxon>Phaseolus</taxon>
    </lineage>
</organism>
<dbReference type="eggNOG" id="KOG4658">
    <property type="taxonomic scope" value="Eukaryota"/>
</dbReference>
<feature type="domain" description="Disease resistance protein At4g27190-like leucine-rich repeats" evidence="2">
    <location>
        <begin position="345"/>
        <end position="446"/>
    </location>
</feature>
<evidence type="ECO:0000259" key="2">
    <source>
        <dbReference type="Pfam" id="PF23247"/>
    </source>
</evidence>
<dbReference type="Proteomes" id="UP000000226">
    <property type="component" value="Chromosome 6"/>
</dbReference>
<feature type="domain" description="Disease resistance protein At4g27190-like leucine-rich repeats" evidence="2">
    <location>
        <begin position="145"/>
        <end position="271"/>
    </location>
</feature>
<dbReference type="InterPro" id="IPR057135">
    <property type="entry name" value="At4g27190-like_LRR"/>
</dbReference>
<dbReference type="Gramene" id="ESW18488">
    <property type="protein sequence ID" value="ESW18488"/>
    <property type="gene ID" value="PHAVU_006G045400g"/>
</dbReference>
<dbReference type="OrthoDB" id="1430766at2759"/>
<sequence>MPLNKVGMITIENLMLVSEELRKIFGEEQGLLEHLSDKLRAVKEASIAMEYPEANELHLENLTNLKSFSLGGIVEWPSLKRVTLNHCPNIRKFGLGRTKESELKSIIMENQVSLTDIFESWDDLFSTIVEYDVDSTEGLRKIILNLQPSHFINLRVFRAKNCDKIVNEFISLSLDRSKKLEVIEIQHCKSSKYLFDFFNPFKQVNYFTQIKELKLIEVYEMKSLYHPFAQRYLDFRNLEIIYIRICPSILYLFHIVMAMEQLKEIKLEACEDLKDVVYNKDHQLAHVFPRLSKVELKCLSRLERFSKMCKGFMSLKTLIIEECPSLVEFISDRAILGDFLEPMTNSFELEEIKLDNCHVLHYVASFATPFQIKNLKKLSVSHCDELKMVIVLEDKKPSSIEILPNLEELILINLPKLTHIIDKENAGLYKNLHTLQVERCESLNWLPMPLTLKNMKILDCYALGEIIIVKKEEVKEKNQFSELEDVTLQNLRNLNAAFPSTSEFPSLETLKIKDCPSLMTFVEETNELKKQEQATSSYFFPNSLSLEKLKVLYIEHDVKELWHYSSPSESFCQLKNLTLSNNNKLLSAISSSMIIRFNNMKVLNLDKCELLTTIFNIEDDTLDHPMKEMLPQLRTIGLSNLNSFKFVWNKEPHVPFFSNLMSLFIMHCGSIESLFSLSSSKNLEKLKLLRLCSCKQLKEVIWGDKDENVSTIFPQMKCLVLKDLPKLVNFSQYNGTFDWPNLQTVRVSNVPSMKTFSTGNLNTPLLRSVDITFVKKLWFENLNDTISFIHKDSGMQF</sequence>
<dbReference type="Pfam" id="PF23247">
    <property type="entry name" value="LRR_RPS2"/>
    <property type="match status" value="3"/>
</dbReference>
<evidence type="ECO:0000313" key="4">
    <source>
        <dbReference type="Proteomes" id="UP000000226"/>
    </source>
</evidence>
<dbReference type="InterPro" id="IPR050905">
    <property type="entry name" value="Plant_NBS-LRR"/>
</dbReference>
<dbReference type="InterPro" id="IPR032675">
    <property type="entry name" value="LRR_dom_sf"/>
</dbReference>
<proteinExistence type="predicted"/>
<dbReference type="Gene3D" id="3.80.10.10">
    <property type="entry name" value="Ribonuclease Inhibitor"/>
    <property type="match status" value="3"/>
</dbReference>
<reference evidence="4" key="1">
    <citation type="journal article" date="2014" name="Nat. Genet.">
        <title>A reference genome for common bean and genome-wide analysis of dual domestications.</title>
        <authorList>
            <person name="Schmutz J."/>
            <person name="McClean P.E."/>
            <person name="Mamidi S."/>
            <person name="Wu G.A."/>
            <person name="Cannon S.B."/>
            <person name="Grimwood J."/>
            <person name="Jenkins J."/>
            <person name="Shu S."/>
            <person name="Song Q."/>
            <person name="Chavarro C."/>
            <person name="Torres-Torres M."/>
            <person name="Geffroy V."/>
            <person name="Moghaddam S.M."/>
            <person name="Gao D."/>
            <person name="Abernathy B."/>
            <person name="Barry K."/>
            <person name="Blair M."/>
            <person name="Brick M.A."/>
            <person name="Chovatia M."/>
            <person name="Gepts P."/>
            <person name="Goodstein D.M."/>
            <person name="Gonzales M."/>
            <person name="Hellsten U."/>
            <person name="Hyten D.L."/>
            <person name="Jia G."/>
            <person name="Kelly J.D."/>
            <person name="Kudrna D."/>
            <person name="Lee R."/>
            <person name="Richard M.M."/>
            <person name="Miklas P.N."/>
            <person name="Osorno J.M."/>
            <person name="Rodrigues J."/>
            <person name="Thareau V."/>
            <person name="Urrea C.A."/>
            <person name="Wang M."/>
            <person name="Yu Y."/>
            <person name="Zhang M."/>
            <person name="Wing R.A."/>
            <person name="Cregan P.B."/>
            <person name="Rokhsar D.S."/>
            <person name="Jackson S.A."/>
        </authorList>
    </citation>
    <scope>NUCLEOTIDE SEQUENCE [LARGE SCALE GENOMIC DNA]</scope>
    <source>
        <strain evidence="4">cv. G19833</strain>
    </source>
</reference>
<dbReference type="PANTHER" id="PTHR33463:SF198">
    <property type="entry name" value="RPP4C3"/>
    <property type="match status" value="1"/>
</dbReference>
<keyword evidence="1" id="KW-0611">Plant defense</keyword>
<gene>
    <name evidence="3" type="ORF">PHAVU_006G045400g</name>
</gene>
<evidence type="ECO:0000313" key="3">
    <source>
        <dbReference type="EMBL" id="ESW18488.1"/>
    </source>
</evidence>
<dbReference type="EMBL" id="CM002293">
    <property type="protein sequence ID" value="ESW18488.1"/>
    <property type="molecule type" value="Genomic_DNA"/>
</dbReference>
<dbReference type="AlphaFoldDB" id="V7BN76"/>
<protein>
    <recommendedName>
        <fullName evidence="2">Disease resistance protein At4g27190-like leucine-rich repeats domain-containing protein</fullName>
    </recommendedName>
</protein>
<dbReference type="SUPFAM" id="SSF52047">
    <property type="entry name" value="RNI-like"/>
    <property type="match status" value="2"/>
</dbReference>